<dbReference type="CDD" id="cd07377">
    <property type="entry name" value="WHTH_GntR"/>
    <property type="match status" value="1"/>
</dbReference>
<dbReference type="GO" id="GO:0003700">
    <property type="term" value="F:DNA-binding transcription factor activity"/>
    <property type="evidence" value="ECO:0007669"/>
    <property type="project" value="InterPro"/>
</dbReference>
<dbReference type="AlphaFoldDB" id="A0A6P2CK48"/>
<dbReference type="Gene3D" id="1.10.10.10">
    <property type="entry name" value="Winged helix-like DNA-binding domain superfamily/Winged helix DNA-binding domain"/>
    <property type="match status" value="1"/>
</dbReference>
<proteinExistence type="predicted"/>
<evidence type="ECO:0000256" key="3">
    <source>
        <dbReference type="ARBA" id="ARBA00023163"/>
    </source>
</evidence>
<sequence length="311" mass="34054">MTARIHVSEHSDVPIYRQIVGQVTFMIELGQLRDGDRLPGSRMLADNLGINRNTVARAYGELRAAGLIEPRGRNGMIVVGGERARTSSATRDQAREILERAARECLELGLSPAEVRELVTGIAIRVVDAKPTVAFVECNPDRARAFADEIARELELPVTPLVLGEFDPQEIDVDLVLTTFFHLTEVRSLLRGPTTDVVGLVVAPHVRTLVEIAQVPRGQHVGLWYHNDEQAASVRDSLDQAGLTDIVMLADTTDASLQGIDVVVIPSGMAQLRDRLAPQVRVIEFGNVLDAASLRMVRQVVDDLRLAKAGR</sequence>
<dbReference type="InterPro" id="IPR036388">
    <property type="entry name" value="WH-like_DNA-bd_sf"/>
</dbReference>
<dbReference type="SUPFAM" id="SSF46785">
    <property type="entry name" value="Winged helix' DNA-binding domain"/>
    <property type="match status" value="1"/>
</dbReference>
<evidence type="ECO:0000313" key="6">
    <source>
        <dbReference type="Proteomes" id="UP000471120"/>
    </source>
</evidence>
<keyword evidence="2" id="KW-0238">DNA-binding</keyword>
<dbReference type="EMBL" id="QRCM01000001">
    <property type="protein sequence ID" value="TXG92161.1"/>
    <property type="molecule type" value="Genomic_DNA"/>
</dbReference>
<keyword evidence="1" id="KW-0805">Transcription regulation</keyword>
<organism evidence="5 6">
    <name type="scientific">Rhodococcus rhodnii</name>
    <dbReference type="NCBI Taxonomy" id="38312"/>
    <lineage>
        <taxon>Bacteria</taxon>
        <taxon>Bacillati</taxon>
        <taxon>Actinomycetota</taxon>
        <taxon>Actinomycetes</taxon>
        <taxon>Mycobacteriales</taxon>
        <taxon>Nocardiaceae</taxon>
        <taxon>Rhodococcus</taxon>
    </lineage>
</organism>
<dbReference type="GO" id="GO:0003677">
    <property type="term" value="F:DNA binding"/>
    <property type="evidence" value="ECO:0007669"/>
    <property type="project" value="UniProtKB-KW"/>
</dbReference>
<dbReference type="PRINTS" id="PR00035">
    <property type="entry name" value="HTHGNTR"/>
</dbReference>
<comment type="caution">
    <text evidence="5">The sequence shown here is derived from an EMBL/GenBank/DDBJ whole genome shotgun (WGS) entry which is preliminary data.</text>
</comment>
<name>A0A6P2CK48_9NOCA</name>
<reference evidence="5 6" key="1">
    <citation type="submission" date="2018-07" db="EMBL/GenBank/DDBJ databases">
        <title>Genome sequence of Rhodococcus rhodnii ATCC 35071 from Rhodnius prolixus.</title>
        <authorList>
            <person name="Patel V."/>
            <person name="Vogel K.J."/>
        </authorList>
    </citation>
    <scope>NUCLEOTIDE SEQUENCE [LARGE SCALE GENOMIC DNA]</scope>
    <source>
        <strain evidence="5 6">ATCC 35071</strain>
    </source>
</reference>
<gene>
    <name evidence="5" type="ORF">DW322_20780</name>
</gene>
<feature type="domain" description="HTH gntR-type" evidence="4">
    <location>
        <begin position="13"/>
        <end position="81"/>
    </location>
</feature>
<evidence type="ECO:0000256" key="2">
    <source>
        <dbReference type="ARBA" id="ARBA00023125"/>
    </source>
</evidence>
<accession>A0A6P2CK48</accession>
<evidence type="ECO:0000313" key="5">
    <source>
        <dbReference type="EMBL" id="TXG92161.1"/>
    </source>
</evidence>
<dbReference type="PANTHER" id="PTHR38445">
    <property type="entry name" value="HTH-TYPE TRANSCRIPTIONAL REPRESSOR YTRA"/>
    <property type="match status" value="1"/>
</dbReference>
<dbReference type="SMART" id="SM00345">
    <property type="entry name" value="HTH_GNTR"/>
    <property type="match status" value="1"/>
</dbReference>
<dbReference type="Proteomes" id="UP000471120">
    <property type="component" value="Unassembled WGS sequence"/>
</dbReference>
<evidence type="ECO:0000256" key="1">
    <source>
        <dbReference type="ARBA" id="ARBA00023015"/>
    </source>
</evidence>
<protein>
    <submittedName>
        <fullName evidence="5">GntR family transcriptional regulator</fullName>
    </submittedName>
</protein>
<dbReference type="PROSITE" id="PS50949">
    <property type="entry name" value="HTH_GNTR"/>
    <property type="match status" value="1"/>
</dbReference>
<dbReference type="Pfam" id="PF00392">
    <property type="entry name" value="GntR"/>
    <property type="match status" value="1"/>
</dbReference>
<evidence type="ECO:0000259" key="4">
    <source>
        <dbReference type="PROSITE" id="PS50949"/>
    </source>
</evidence>
<dbReference type="InterPro" id="IPR036390">
    <property type="entry name" value="WH_DNA-bd_sf"/>
</dbReference>
<dbReference type="PANTHER" id="PTHR38445:SF9">
    <property type="entry name" value="HTH-TYPE TRANSCRIPTIONAL REPRESSOR YTRA"/>
    <property type="match status" value="1"/>
</dbReference>
<dbReference type="RefSeq" id="WP_010838148.1">
    <property type="nucleotide sequence ID" value="NZ_QRCM01000001.1"/>
</dbReference>
<dbReference type="InterPro" id="IPR000524">
    <property type="entry name" value="Tscrpt_reg_HTH_GntR"/>
</dbReference>
<keyword evidence="3" id="KW-0804">Transcription</keyword>